<organism evidence="5 6">
    <name type="scientific">candidate division CSSED10-310 bacterium</name>
    <dbReference type="NCBI Taxonomy" id="2855610"/>
    <lineage>
        <taxon>Bacteria</taxon>
        <taxon>Bacteria division CSSED10-310</taxon>
    </lineage>
</organism>
<evidence type="ECO:0000256" key="2">
    <source>
        <dbReference type="ARBA" id="ARBA00022747"/>
    </source>
</evidence>
<keyword evidence="5" id="KW-0255">Endonuclease</keyword>
<feature type="domain" description="Type I restriction modification DNA specificity" evidence="4">
    <location>
        <begin position="20"/>
        <end position="203"/>
    </location>
</feature>
<proteinExistence type="inferred from homology"/>
<keyword evidence="6" id="KW-1185">Reference proteome</keyword>
<keyword evidence="5" id="KW-0378">Hydrolase</keyword>
<dbReference type="Gene3D" id="1.10.287.1120">
    <property type="entry name" value="Bipartite methylase S protein"/>
    <property type="match status" value="1"/>
</dbReference>
<dbReference type="EMBL" id="JBHPBY010000506">
    <property type="protein sequence ID" value="MFC1853459.1"/>
    <property type="molecule type" value="Genomic_DNA"/>
</dbReference>
<dbReference type="PANTHER" id="PTHR30408">
    <property type="entry name" value="TYPE-1 RESTRICTION ENZYME ECOKI SPECIFICITY PROTEIN"/>
    <property type="match status" value="1"/>
</dbReference>
<dbReference type="InterPro" id="IPR044946">
    <property type="entry name" value="Restrct_endonuc_typeI_TRD_sf"/>
</dbReference>
<dbReference type="PANTHER" id="PTHR30408:SF12">
    <property type="entry name" value="TYPE I RESTRICTION ENZYME MJAVIII SPECIFICITY SUBUNIT"/>
    <property type="match status" value="1"/>
</dbReference>
<evidence type="ECO:0000313" key="6">
    <source>
        <dbReference type="Proteomes" id="UP001594351"/>
    </source>
</evidence>
<sequence>MMKPYPEYKDCSVELLSEIPSNWKTMKLYYFLEKITNGYVGPTRDIMRGSGIPYIQGIHIKGNTVKFTPDGFYYVDEEWSNKHFRSILRENDVLVVQTGSIGEVGIVPSDLDGANCHALIILRAISGVGYGRYLMWLLSSDFGHHSFYSIKTGDILFHLNSTKVKDLGIPIPSLLEQAQIAAYLDHKTHLIDSLIEKKQKQIELLKEYRTALINQAVTKGLNPEVPKKDSGIPAFGNVPTHWPITRNKNLFREVNERSITGKEELLTVSHITGVTPRSEKDVTMFMASTLVGYKLCQPGDLIINTMWAWMGALGTSNNCGVVSPSYNVYRFKQSSIPKFFDYLVRSPSFVCEIKRFSKGVWSSRLRLYPEYFFEIKVPFPPFSEQEEIVEFLNIKIKKIDNYISQNLKIIDFIKEHRTTLISNVVTGKIDVRDEVLP</sequence>
<dbReference type="Pfam" id="PF01420">
    <property type="entry name" value="Methylase_S"/>
    <property type="match status" value="1"/>
</dbReference>
<keyword evidence="2" id="KW-0680">Restriction system</keyword>
<dbReference type="Gene3D" id="3.90.220.20">
    <property type="entry name" value="DNA methylase specificity domains"/>
    <property type="match status" value="2"/>
</dbReference>
<comment type="similarity">
    <text evidence="1">Belongs to the type-I restriction system S methylase family.</text>
</comment>
<protein>
    <submittedName>
        <fullName evidence="5">Restriction endonuclease subunit S</fullName>
    </submittedName>
</protein>
<dbReference type="GO" id="GO:0004519">
    <property type="term" value="F:endonuclease activity"/>
    <property type="evidence" value="ECO:0007669"/>
    <property type="project" value="UniProtKB-KW"/>
</dbReference>
<dbReference type="InterPro" id="IPR000055">
    <property type="entry name" value="Restrct_endonuc_typeI_TRD"/>
</dbReference>
<evidence type="ECO:0000256" key="1">
    <source>
        <dbReference type="ARBA" id="ARBA00010923"/>
    </source>
</evidence>
<comment type="caution">
    <text evidence="5">The sequence shown here is derived from an EMBL/GenBank/DDBJ whole genome shotgun (WGS) entry which is preliminary data.</text>
</comment>
<dbReference type="SUPFAM" id="SSF116734">
    <property type="entry name" value="DNA methylase specificity domain"/>
    <property type="match status" value="2"/>
</dbReference>
<keyword evidence="5" id="KW-0540">Nuclease</keyword>
<gene>
    <name evidence="5" type="ORF">ACFL27_24950</name>
</gene>
<keyword evidence="3" id="KW-0238">DNA-binding</keyword>
<reference evidence="5 6" key="1">
    <citation type="submission" date="2024-09" db="EMBL/GenBank/DDBJ databases">
        <title>Laminarin stimulates single cell rates of sulfate reduction while oxygen inhibits transcriptomic activity in coastal marine sediment.</title>
        <authorList>
            <person name="Lindsay M."/>
            <person name="Orcutt B."/>
            <person name="Emerson D."/>
            <person name="Stepanauskas R."/>
            <person name="D'Angelo T."/>
        </authorList>
    </citation>
    <scope>NUCLEOTIDE SEQUENCE [LARGE SCALE GENOMIC DNA]</scope>
    <source>
        <strain evidence="5">SAG AM-311-K15</strain>
    </source>
</reference>
<dbReference type="Proteomes" id="UP001594351">
    <property type="component" value="Unassembled WGS sequence"/>
</dbReference>
<accession>A0ABV6Z4U5</accession>
<name>A0ABV6Z4U5_UNCC1</name>
<evidence type="ECO:0000313" key="5">
    <source>
        <dbReference type="EMBL" id="MFC1853459.1"/>
    </source>
</evidence>
<dbReference type="InterPro" id="IPR052021">
    <property type="entry name" value="Type-I_RS_S_subunit"/>
</dbReference>
<evidence type="ECO:0000256" key="3">
    <source>
        <dbReference type="ARBA" id="ARBA00023125"/>
    </source>
</evidence>
<evidence type="ECO:0000259" key="4">
    <source>
        <dbReference type="Pfam" id="PF01420"/>
    </source>
</evidence>